<gene>
    <name evidence="2" type="ORF">GCM10007875_01500</name>
</gene>
<proteinExistence type="predicted"/>
<dbReference type="Pfam" id="PF07044">
    <property type="entry name" value="DUF1329"/>
    <property type="match status" value="1"/>
</dbReference>
<dbReference type="InterPro" id="IPR010752">
    <property type="entry name" value="DUF1329"/>
</dbReference>
<dbReference type="Proteomes" id="UP001156664">
    <property type="component" value="Unassembled WGS sequence"/>
</dbReference>
<evidence type="ECO:0000256" key="1">
    <source>
        <dbReference type="SAM" id="SignalP"/>
    </source>
</evidence>
<name>A0ABQ5YQ65_9BURK</name>
<sequence length="447" mass="50154">MKLKAVIGTFCITCSIGSAVHAAVGASDIDRLGKDLTPIGAEKAGNKDGTIPAWTGGMTKPPAGWDREKGYVDPFASEKPLFTITGANAGQYKDHLTAGQQEMLKRYPSYQIRVFPTHRTAAYTQSVYDLAKQQALKVHLASGGNGVMDSGKSNVPFPIPQSGIEVLWNHLMRFVGGEFLRYSADMPVQADGGYTVGTRTETVAMASVLPDAERNRILYYIQQLTAPSNVAGQAILVHEPIDQVKESRLAWQYNPGLRRIIKAPDLAYDSPGIGVDGLRTNDDLNGYNGSPDRYTWKLLGKKEIYIPFNDYKLADRTAKYKDIVMPHHLNPNYTRYELHRVWVVEGELKPGMRHIYKKRVFYIDEDTWGITLGDQYDGRGELWRSKELFFIQGYDQINPVPVAEVTYDFQARRYLVGGLNNEEKMYKFGLNLNLEDFSPNALRRLGN</sequence>
<keyword evidence="3" id="KW-1185">Reference proteome</keyword>
<feature type="chain" id="PRO_5047401239" description="Outer membrane lipoprotein-sorting protein" evidence="1">
    <location>
        <begin position="23"/>
        <end position="447"/>
    </location>
</feature>
<dbReference type="Gene3D" id="2.50.20.10">
    <property type="entry name" value="Lipoprotein localisation LolA/LolB/LppX"/>
    <property type="match status" value="1"/>
</dbReference>
<protein>
    <recommendedName>
        <fullName evidence="4">Outer membrane lipoprotein-sorting protein</fullName>
    </recommendedName>
</protein>
<organism evidence="2 3">
    <name type="scientific">Limnobacter litoralis</name>
    <dbReference type="NCBI Taxonomy" id="481366"/>
    <lineage>
        <taxon>Bacteria</taxon>
        <taxon>Pseudomonadati</taxon>
        <taxon>Pseudomonadota</taxon>
        <taxon>Betaproteobacteria</taxon>
        <taxon>Burkholderiales</taxon>
        <taxon>Burkholderiaceae</taxon>
        <taxon>Limnobacter</taxon>
    </lineage>
</organism>
<dbReference type="CDD" id="cd16329">
    <property type="entry name" value="LolA_like"/>
    <property type="match status" value="1"/>
</dbReference>
<dbReference type="EMBL" id="BSOJ01000002">
    <property type="protein sequence ID" value="GLR25063.1"/>
    <property type="molecule type" value="Genomic_DNA"/>
</dbReference>
<evidence type="ECO:0008006" key="4">
    <source>
        <dbReference type="Google" id="ProtNLM"/>
    </source>
</evidence>
<evidence type="ECO:0000313" key="3">
    <source>
        <dbReference type="Proteomes" id="UP001156664"/>
    </source>
</evidence>
<comment type="caution">
    <text evidence="2">The sequence shown here is derived from an EMBL/GenBank/DDBJ whole genome shotgun (WGS) entry which is preliminary data.</text>
</comment>
<dbReference type="RefSeq" id="WP_284279361.1">
    <property type="nucleotide sequence ID" value="NZ_BSOJ01000002.1"/>
</dbReference>
<keyword evidence="1" id="KW-0732">Signal</keyword>
<reference evidence="3" key="1">
    <citation type="journal article" date="2019" name="Int. J. Syst. Evol. Microbiol.">
        <title>The Global Catalogue of Microorganisms (GCM) 10K type strain sequencing project: providing services to taxonomists for standard genome sequencing and annotation.</title>
        <authorList>
            <consortium name="The Broad Institute Genomics Platform"/>
            <consortium name="The Broad Institute Genome Sequencing Center for Infectious Disease"/>
            <person name="Wu L."/>
            <person name="Ma J."/>
        </authorList>
    </citation>
    <scope>NUCLEOTIDE SEQUENCE [LARGE SCALE GENOMIC DNA]</scope>
    <source>
        <strain evidence="3">NBRC 105857</strain>
    </source>
</reference>
<feature type="signal peptide" evidence="1">
    <location>
        <begin position="1"/>
        <end position="22"/>
    </location>
</feature>
<accession>A0ABQ5YQ65</accession>
<evidence type="ECO:0000313" key="2">
    <source>
        <dbReference type="EMBL" id="GLR25063.1"/>
    </source>
</evidence>